<evidence type="ECO:0000256" key="1">
    <source>
        <dbReference type="SAM" id="MobiDB-lite"/>
    </source>
</evidence>
<keyword evidence="2" id="KW-0472">Membrane</keyword>
<dbReference type="EMBL" id="CP037421">
    <property type="protein sequence ID" value="QDT27139.1"/>
    <property type="molecule type" value="Genomic_DNA"/>
</dbReference>
<feature type="region of interest" description="Disordered" evidence="1">
    <location>
        <begin position="753"/>
        <end position="796"/>
    </location>
</feature>
<feature type="compositionally biased region" description="Polar residues" evidence="1">
    <location>
        <begin position="777"/>
        <end position="796"/>
    </location>
</feature>
<evidence type="ECO:0000313" key="4">
    <source>
        <dbReference type="Proteomes" id="UP000315647"/>
    </source>
</evidence>
<proteinExistence type="predicted"/>
<feature type="transmembrane region" description="Helical" evidence="2">
    <location>
        <begin position="26"/>
        <end position="48"/>
    </location>
</feature>
<feature type="region of interest" description="Disordered" evidence="1">
    <location>
        <begin position="640"/>
        <end position="660"/>
    </location>
</feature>
<feature type="compositionally biased region" description="Low complexity" evidence="1">
    <location>
        <begin position="1023"/>
        <end position="1082"/>
    </location>
</feature>
<reference evidence="3 4" key="1">
    <citation type="submission" date="2019-03" db="EMBL/GenBank/DDBJ databases">
        <title>Deep-cultivation of Planctomycetes and their phenomic and genomic characterization uncovers novel biology.</title>
        <authorList>
            <person name="Wiegand S."/>
            <person name="Jogler M."/>
            <person name="Boedeker C."/>
            <person name="Pinto D."/>
            <person name="Vollmers J."/>
            <person name="Rivas-Marin E."/>
            <person name="Kohn T."/>
            <person name="Peeters S.H."/>
            <person name="Heuer A."/>
            <person name="Rast P."/>
            <person name="Oberbeckmann S."/>
            <person name="Bunk B."/>
            <person name="Jeske O."/>
            <person name="Meyerdierks A."/>
            <person name="Storesund J.E."/>
            <person name="Kallscheuer N."/>
            <person name="Luecker S."/>
            <person name="Lage O.M."/>
            <person name="Pohl T."/>
            <person name="Merkel B.J."/>
            <person name="Hornburger P."/>
            <person name="Mueller R.-W."/>
            <person name="Bruemmer F."/>
            <person name="Labrenz M."/>
            <person name="Spormann A.M."/>
            <person name="Op den Camp H."/>
            <person name="Overmann J."/>
            <person name="Amann R."/>
            <person name="Jetten M.S.M."/>
            <person name="Mascher T."/>
            <person name="Medema M.H."/>
            <person name="Devos D.P."/>
            <person name="Kaster A.-K."/>
            <person name="Ovreas L."/>
            <person name="Rohde M."/>
            <person name="Galperin M.Y."/>
            <person name="Jogler C."/>
        </authorList>
    </citation>
    <scope>NUCLEOTIDE SEQUENCE [LARGE SCALE GENOMIC DNA]</scope>
    <source>
        <strain evidence="3 4">Enr10</strain>
    </source>
</reference>
<keyword evidence="4" id="KW-1185">Reference proteome</keyword>
<feature type="compositionally biased region" description="Low complexity" evidence="1">
    <location>
        <begin position="1095"/>
        <end position="1144"/>
    </location>
</feature>
<feature type="compositionally biased region" description="Polar residues" evidence="1">
    <location>
        <begin position="976"/>
        <end position="999"/>
    </location>
</feature>
<feature type="compositionally biased region" description="Gly residues" evidence="1">
    <location>
        <begin position="1083"/>
        <end position="1094"/>
    </location>
</feature>
<feature type="region of interest" description="Disordered" evidence="1">
    <location>
        <begin position="844"/>
        <end position="870"/>
    </location>
</feature>
<feature type="transmembrane region" description="Helical" evidence="2">
    <location>
        <begin position="155"/>
        <end position="172"/>
    </location>
</feature>
<sequence>MGLPELLQQLNQVIFRQQLSLKLKRLTLLWLVAGCLTLLTVLLLPPVTTPTEQAALLGILLGLPFCIAVAMLVYRQRNRYSPAGRHAIATLIEQTYPDLDTSLLATLELEKRNPTESFTFLQKRLIAQVISHGTRNDWRQSISNRRLILQNSTHLICFAAWLLCCLSCWTLLQAAPSPVQAPAVVAETKQPGFEVEIQPGSTEVELGHPLLVTARFIGKVPDTATLRFTTAGGTSTELPLVKQLDDPIFAVRLPSVTEDLTYRIQAADWESEVSKVKVYVLPELVQLDSVVTAPAYTGQPEQKNEDSLTLSAITGSTIQFHARFNKPVARAEFKTDDGQALPLVLDSEGLSARLSLQAEQDQTWSLQLTDRDGRHNRTPPYIDLAVIPNLPPEIKVTFPARDTRVSPLEEALVQGTVVDDFGLQQVGLVYAIPGQEPQTVVLRDSQKPAVEFTAEHLLSLERLHVQPDTLISYYLFAEDLAAEGRTRKVLSDMYFMEVRHFEEIFREGRSPGGGSKSGKSGGNAQQAEKLAEQQKQIINATWKVIRREIQPTVSEQFDPDLETLAQAQQSLVAALLKLSEKIKSQKSKALIDTISQKMQEVVVQLNSAREAKTVTTLTTALAAEQASYQLLLKLRAREHEVSKNKNGGGSKGGGSNRSQNQLQQLELTNKKQRYETENQASQSAAAQPDRETLQILNRLRELAERQKDLNEQLKELASKQRFAKTDEEREEIERQLKRLRDRQRELLRQADEVAQRMDQAKQPDSAKSRRELEQTRQHLQQSAQSLKEGQVSRALNSGTRAQQKLNQLKNDFRKKSANQFADAMRSLNQQAEQLDKQQKALNQALNGEQKPEPGARRSLRKKRGNQELAEQLQQQEERLKNLMEQMKQIVQESEKSEPLLSKHLYDAIRKTRPFRPEDALKDAASFLKEGDDSRARAAEAQASRGIETMKQGIQVAAESVLGNDLESLKRARQALKSLTSEMKQEEQLASNSTGQQAPRGSSGKPGEQGPQQADPKSNSKQAQGPGKPGQPQSGQPKQGQPQQGQSNQKQNGQNPSQSGKGQSKSGPSKSGPSQGGQSKQGQPGQGQPGGGKPGSSGQPSPQESPQVQLTSAQAGQGQGSQSGSPNSSPQRSSAPRSLKGQRGQSQGGPGGSQGGGPGSPNPGPLTGNQFREWSDRMRDVEEMVGDPELRSRVAQIRERAQSMRAEFKRHSKVPEGDLIHAQILEPLAELQAILSNEISKRGAQTSLAPIDRDPVPEKYSDLVRRYYEELGNGK</sequence>
<feature type="region of interest" description="Disordered" evidence="1">
    <location>
        <begin position="506"/>
        <end position="530"/>
    </location>
</feature>
<feature type="compositionally biased region" description="Gly residues" evidence="1">
    <location>
        <begin position="646"/>
        <end position="655"/>
    </location>
</feature>
<feature type="region of interest" description="Disordered" evidence="1">
    <location>
        <begin position="976"/>
        <end position="1186"/>
    </location>
</feature>
<organism evidence="3 4">
    <name type="scientific">Gimesia panareensis</name>
    <dbReference type="NCBI Taxonomy" id="2527978"/>
    <lineage>
        <taxon>Bacteria</taxon>
        <taxon>Pseudomonadati</taxon>
        <taxon>Planctomycetota</taxon>
        <taxon>Planctomycetia</taxon>
        <taxon>Planctomycetales</taxon>
        <taxon>Planctomycetaceae</taxon>
        <taxon>Gimesia</taxon>
    </lineage>
</organism>
<accession>A0A517Q676</accession>
<feature type="compositionally biased region" description="Basic and acidic residues" evidence="1">
    <location>
        <begin position="928"/>
        <end position="937"/>
    </location>
</feature>
<feature type="compositionally biased region" description="Basic and acidic residues" evidence="1">
    <location>
        <begin position="1172"/>
        <end position="1186"/>
    </location>
</feature>
<evidence type="ECO:0000313" key="3">
    <source>
        <dbReference type="EMBL" id="QDT27139.1"/>
    </source>
</evidence>
<keyword evidence="2" id="KW-0812">Transmembrane</keyword>
<protein>
    <submittedName>
        <fullName evidence="3">Uncharacterized protein</fullName>
    </submittedName>
</protein>
<evidence type="ECO:0000256" key="2">
    <source>
        <dbReference type="SAM" id="Phobius"/>
    </source>
</evidence>
<name>A0A517Q676_9PLAN</name>
<feature type="compositionally biased region" description="Gly residues" evidence="1">
    <location>
        <begin position="510"/>
        <end position="521"/>
    </location>
</feature>
<feature type="compositionally biased region" description="Polar residues" evidence="1">
    <location>
        <begin position="1009"/>
        <end position="1022"/>
    </location>
</feature>
<feature type="transmembrane region" description="Helical" evidence="2">
    <location>
        <begin position="54"/>
        <end position="74"/>
    </location>
</feature>
<keyword evidence="2" id="KW-1133">Transmembrane helix</keyword>
<dbReference type="RefSeq" id="WP_145449257.1">
    <property type="nucleotide sequence ID" value="NZ_CP037421.1"/>
</dbReference>
<dbReference type="AlphaFoldDB" id="A0A517Q676"/>
<feature type="region of interest" description="Disordered" evidence="1">
    <location>
        <begin position="928"/>
        <end position="947"/>
    </location>
</feature>
<dbReference type="Proteomes" id="UP000315647">
    <property type="component" value="Chromosome"/>
</dbReference>
<feature type="compositionally biased region" description="Gly residues" evidence="1">
    <location>
        <begin position="1145"/>
        <end position="1158"/>
    </location>
</feature>
<feature type="compositionally biased region" description="Basic and acidic residues" evidence="1">
    <location>
        <begin position="753"/>
        <end position="776"/>
    </location>
</feature>
<gene>
    <name evidence="3" type="ORF">Enr10x_24530</name>
</gene>